<keyword evidence="3" id="KW-1185">Reference proteome</keyword>
<feature type="compositionally biased region" description="Low complexity" evidence="1">
    <location>
        <begin position="178"/>
        <end position="188"/>
    </location>
</feature>
<evidence type="ECO:0008006" key="4">
    <source>
        <dbReference type="Google" id="ProtNLM"/>
    </source>
</evidence>
<gene>
    <name evidence="2" type="ORF">N0F65_004934</name>
</gene>
<dbReference type="InterPro" id="IPR036034">
    <property type="entry name" value="PDZ_sf"/>
</dbReference>
<reference evidence="2" key="2">
    <citation type="journal article" date="2023" name="Microbiol Resour">
        <title>Decontamination and Annotation of the Draft Genome Sequence of the Oomycete Lagenidium giganteum ARSEF 373.</title>
        <authorList>
            <person name="Morgan W.R."/>
            <person name="Tartar A."/>
        </authorList>
    </citation>
    <scope>NUCLEOTIDE SEQUENCE</scope>
    <source>
        <strain evidence="2">ARSEF 373</strain>
    </source>
</reference>
<proteinExistence type="predicted"/>
<comment type="caution">
    <text evidence="2">The sequence shown here is derived from an EMBL/GenBank/DDBJ whole genome shotgun (WGS) entry which is preliminary data.</text>
</comment>
<feature type="compositionally biased region" description="Polar residues" evidence="1">
    <location>
        <begin position="144"/>
        <end position="153"/>
    </location>
</feature>
<evidence type="ECO:0000256" key="1">
    <source>
        <dbReference type="SAM" id="MobiDB-lite"/>
    </source>
</evidence>
<evidence type="ECO:0000313" key="2">
    <source>
        <dbReference type="EMBL" id="DAZ98497.1"/>
    </source>
</evidence>
<accession>A0AAV2YU08</accession>
<reference evidence="2" key="1">
    <citation type="submission" date="2022-11" db="EMBL/GenBank/DDBJ databases">
        <authorList>
            <person name="Morgan W.R."/>
            <person name="Tartar A."/>
        </authorList>
    </citation>
    <scope>NUCLEOTIDE SEQUENCE</scope>
    <source>
        <strain evidence="2">ARSEF 373</strain>
    </source>
</reference>
<organism evidence="2 3">
    <name type="scientific">Lagenidium giganteum</name>
    <dbReference type="NCBI Taxonomy" id="4803"/>
    <lineage>
        <taxon>Eukaryota</taxon>
        <taxon>Sar</taxon>
        <taxon>Stramenopiles</taxon>
        <taxon>Oomycota</taxon>
        <taxon>Peronosporomycetes</taxon>
        <taxon>Pythiales</taxon>
        <taxon>Pythiaceae</taxon>
    </lineage>
</organism>
<sequence>MPPQAYDDDVESPTNASNEMDATVVKPMDHRDSIGLEELLSGRGGPMSASSELVRNLPEIVDQLKLLRLEMEKCTKMYEHLLAVNEHAQPQAHCAGGRNHTLLMREERQSIFTPFASADERMSMIERASMVDRTSLCSREDSYTSKGAASNPGSVDETYDSMAPPPPPPLLSRRSSKRQQQLQRLPRPTVRIPTVVRNIDYSVMWVSGECGISLRNFSANKIGAQIAVLQQAEGVTTGIACCRLGDQLITVNDEKVEDLRFKEIVHKLKTTRRPITLGFRTNQNVNTSPTAAMARSGTEISTRATSRTFFGSDHDSLRGLPDTEKTYANEKVYGNDLPADRQTNGSTTSTTSTLSEDVEVWCKEQEEMHSDIIVLLTETVVRCEKLQQDNLDQLQNLMQLAPELRERSSSLVEKLAMSKVQSEGDFLGSVMNKNAELSEAVSPSSA</sequence>
<name>A0AAV2YU08_9STRA</name>
<protein>
    <recommendedName>
        <fullName evidence="4">PDZ domain-containing protein</fullName>
    </recommendedName>
</protein>
<dbReference type="Proteomes" id="UP001146120">
    <property type="component" value="Unassembled WGS sequence"/>
</dbReference>
<feature type="compositionally biased region" description="Acidic residues" evidence="1">
    <location>
        <begin position="1"/>
        <end position="11"/>
    </location>
</feature>
<dbReference type="CDD" id="cd00136">
    <property type="entry name" value="PDZ_canonical"/>
    <property type="match status" value="1"/>
</dbReference>
<dbReference type="EMBL" id="DAKRPA010000105">
    <property type="protein sequence ID" value="DAZ98497.1"/>
    <property type="molecule type" value="Genomic_DNA"/>
</dbReference>
<evidence type="ECO:0000313" key="3">
    <source>
        <dbReference type="Proteomes" id="UP001146120"/>
    </source>
</evidence>
<dbReference type="AlphaFoldDB" id="A0AAV2YU08"/>
<feature type="region of interest" description="Disordered" evidence="1">
    <location>
        <begin position="136"/>
        <end position="189"/>
    </location>
</feature>
<dbReference type="SUPFAM" id="SSF50156">
    <property type="entry name" value="PDZ domain-like"/>
    <property type="match status" value="1"/>
</dbReference>
<feature type="region of interest" description="Disordered" evidence="1">
    <location>
        <begin position="1"/>
        <end position="21"/>
    </location>
</feature>